<feature type="modified residue" description="N6-(pyridoxal phosphate)lysine" evidence="11">
    <location>
        <position position="805"/>
    </location>
</feature>
<keyword evidence="7" id="KW-0456">Lyase</keyword>
<evidence type="ECO:0000256" key="8">
    <source>
        <dbReference type="ARBA" id="ARBA00038886"/>
    </source>
</evidence>
<organism evidence="12 13">
    <name type="scientific">Anopheles farauti</name>
    <dbReference type="NCBI Taxonomy" id="69004"/>
    <lineage>
        <taxon>Eukaryota</taxon>
        <taxon>Metazoa</taxon>
        <taxon>Ecdysozoa</taxon>
        <taxon>Arthropoda</taxon>
        <taxon>Hexapoda</taxon>
        <taxon>Insecta</taxon>
        <taxon>Pterygota</taxon>
        <taxon>Neoptera</taxon>
        <taxon>Endopterygota</taxon>
        <taxon>Diptera</taxon>
        <taxon>Nematocera</taxon>
        <taxon>Culicoidea</taxon>
        <taxon>Culicidae</taxon>
        <taxon>Anophelinae</taxon>
        <taxon>Anopheles</taxon>
    </lineage>
</organism>
<dbReference type="InterPro" id="IPR021115">
    <property type="entry name" value="Pyridoxal-P_BS"/>
</dbReference>
<evidence type="ECO:0000256" key="10">
    <source>
        <dbReference type="ARBA" id="ARBA00041275"/>
    </source>
</evidence>
<dbReference type="FunFam" id="1.20.1340.10:FF:000001">
    <property type="entry name" value="Histidine decarboxylase"/>
    <property type="match status" value="2"/>
</dbReference>
<dbReference type="GO" id="GO:0019752">
    <property type="term" value="P:carboxylic acid metabolic process"/>
    <property type="evidence" value="ECO:0007669"/>
    <property type="project" value="InterPro"/>
</dbReference>
<evidence type="ECO:0000256" key="6">
    <source>
        <dbReference type="ARBA" id="ARBA00022898"/>
    </source>
</evidence>
<evidence type="ECO:0000256" key="3">
    <source>
        <dbReference type="ARBA" id="ARBA00011738"/>
    </source>
</evidence>
<dbReference type="Gene3D" id="3.90.1150.10">
    <property type="entry name" value="Aspartate Aminotransferase, domain 1"/>
    <property type="match status" value="2"/>
</dbReference>
<comment type="subunit">
    <text evidence="3">Homodimer.</text>
</comment>
<dbReference type="GO" id="GO:0042427">
    <property type="term" value="P:serotonin biosynthetic process"/>
    <property type="evidence" value="ECO:0007669"/>
    <property type="project" value="TreeGrafter"/>
</dbReference>
<keyword evidence="13" id="KW-1185">Reference proteome</keyword>
<evidence type="ECO:0000256" key="9">
    <source>
        <dbReference type="ARBA" id="ARBA00040968"/>
    </source>
</evidence>
<comment type="similarity">
    <text evidence="2">Belongs to the group II decarboxylase family.</text>
</comment>
<dbReference type="GO" id="GO:0006520">
    <property type="term" value="P:amino acid metabolic process"/>
    <property type="evidence" value="ECO:0007669"/>
    <property type="project" value="InterPro"/>
</dbReference>
<dbReference type="PROSITE" id="PS00392">
    <property type="entry name" value="DDC_GAD_HDC_YDC"/>
    <property type="match status" value="2"/>
</dbReference>
<dbReference type="GO" id="GO:0005737">
    <property type="term" value="C:cytoplasm"/>
    <property type="evidence" value="ECO:0007669"/>
    <property type="project" value="TreeGrafter"/>
</dbReference>
<dbReference type="VEuPathDB" id="VectorBase:AFAF013046"/>
<evidence type="ECO:0000256" key="11">
    <source>
        <dbReference type="PIRSR" id="PIRSR602129-50"/>
    </source>
</evidence>
<dbReference type="Gene3D" id="1.20.1340.10">
    <property type="entry name" value="dopa decarboxylase, N-terminal domain"/>
    <property type="match status" value="2"/>
</dbReference>
<dbReference type="CDD" id="cd06450">
    <property type="entry name" value="DOPA_deC_like"/>
    <property type="match status" value="1"/>
</dbReference>
<name>A0A182QMB0_9DIPT</name>
<keyword evidence="5" id="KW-0210">Decarboxylase</keyword>
<accession>A0A182QMB0</accession>
<dbReference type="InterPro" id="IPR010977">
    <property type="entry name" value="Aromatic_deC"/>
</dbReference>
<dbReference type="PANTHER" id="PTHR11999">
    <property type="entry name" value="GROUP II PYRIDOXAL-5-PHOSPHATE DECARBOXYLASE"/>
    <property type="match status" value="1"/>
</dbReference>
<dbReference type="GO" id="GO:0042423">
    <property type="term" value="P:catecholamine biosynthetic process"/>
    <property type="evidence" value="ECO:0007669"/>
    <property type="project" value="UniProtKB-KW"/>
</dbReference>
<dbReference type="EMBL" id="AXCN02000840">
    <property type="status" value="NOT_ANNOTATED_CDS"/>
    <property type="molecule type" value="Genomic_DNA"/>
</dbReference>
<evidence type="ECO:0000313" key="12">
    <source>
        <dbReference type="EnsemblMetazoa" id="AFAF013046-PA"/>
    </source>
</evidence>
<dbReference type="FunFam" id="3.40.640.10:FF:000025">
    <property type="entry name" value="Histidine decarboxylase"/>
    <property type="match status" value="2"/>
</dbReference>
<keyword evidence="4" id="KW-0127">Catecholamine biosynthesis</keyword>
<proteinExistence type="inferred from homology"/>
<dbReference type="Gene3D" id="3.40.640.10">
    <property type="entry name" value="Type I PLP-dependent aspartate aminotransferase-like (Major domain)"/>
    <property type="match status" value="2"/>
</dbReference>
<evidence type="ECO:0000313" key="13">
    <source>
        <dbReference type="Proteomes" id="UP000075886"/>
    </source>
</evidence>
<dbReference type="PANTHER" id="PTHR11999:SF167">
    <property type="entry name" value="AROMATIC-L-AMINO-ACID DECARBOXYLASE"/>
    <property type="match status" value="1"/>
</dbReference>
<dbReference type="Pfam" id="PF00282">
    <property type="entry name" value="Pyridoxal_deC"/>
    <property type="match status" value="2"/>
</dbReference>
<dbReference type="EnsemblMetazoa" id="AFAF013046-RA">
    <property type="protein sequence ID" value="AFAF013046-PA"/>
    <property type="gene ID" value="AFAF013046"/>
</dbReference>
<dbReference type="GO" id="GO:0030170">
    <property type="term" value="F:pyridoxal phosphate binding"/>
    <property type="evidence" value="ECO:0007669"/>
    <property type="project" value="InterPro"/>
</dbReference>
<dbReference type="InterPro" id="IPR015421">
    <property type="entry name" value="PyrdxlP-dep_Trfase_major"/>
</dbReference>
<evidence type="ECO:0000256" key="1">
    <source>
        <dbReference type="ARBA" id="ARBA00001933"/>
    </source>
</evidence>
<keyword evidence="6 11" id="KW-0663">Pyridoxal phosphate</keyword>
<dbReference type="GO" id="GO:0004058">
    <property type="term" value="F:aromatic-L-amino-acid decarboxylase activity"/>
    <property type="evidence" value="ECO:0007669"/>
    <property type="project" value="UniProtKB-EC"/>
</dbReference>
<dbReference type="InterPro" id="IPR015422">
    <property type="entry name" value="PyrdxlP-dep_Trfase_small"/>
</dbReference>
<dbReference type="SUPFAM" id="SSF53383">
    <property type="entry name" value="PLP-dependent transferases"/>
    <property type="match status" value="2"/>
</dbReference>
<dbReference type="AlphaFoldDB" id="A0A182QMB0"/>
<evidence type="ECO:0000256" key="7">
    <source>
        <dbReference type="ARBA" id="ARBA00023239"/>
    </source>
</evidence>
<evidence type="ECO:0000256" key="5">
    <source>
        <dbReference type="ARBA" id="ARBA00022793"/>
    </source>
</evidence>
<dbReference type="InterPro" id="IPR002129">
    <property type="entry name" value="PyrdxlP-dep_de-COase"/>
</dbReference>
<comment type="cofactor">
    <cofactor evidence="1 11">
        <name>pyridoxal 5'-phosphate</name>
        <dbReference type="ChEBI" id="CHEBI:597326"/>
    </cofactor>
</comment>
<dbReference type="STRING" id="69004.A0A182QMB0"/>
<evidence type="ECO:0000256" key="2">
    <source>
        <dbReference type="ARBA" id="ARBA00009533"/>
    </source>
</evidence>
<dbReference type="PRINTS" id="PR00800">
    <property type="entry name" value="YHDCRBOXLASE"/>
</dbReference>
<reference evidence="12" key="2">
    <citation type="submission" date="2020-05" db="UniProtKB">
        <authorList>
            <consortium name="EnsemblMetazoa"/>
        </authorList>
    </citation>
    <scope>IDENTIFICATION</scope>
    <source>
        <strain evidence="12">FAR1</strain>
    </source>
</reference>
<evidence type="ECO:0000256" key="4">
    <source>
        <dbReference type="ARBA" id="ARBA00022584"/>
    </source>
</evidence>
<sequence>MQAPEFKDFAKEMVDYISNYLENIRDRRVLPTVQPGYLRPLIPDEAPQQPEKWEDVMSDIERVIMPGVTHWHSPKFHAYFPTANSYPAIVADMLSGAIACIGFTWIASPACTELEVVMLDWLGKMLDLPKEFLACSGGQGGGVIQGTASEATLVALLGAKAKAMKRAKEEHPDWDDHTIVSKLVGYTSNQSHSSVERAGLLGGVKLRGLKADANLKLRGETLENAIKEDLAAGLIPFYVVATLGTTNTCAFDRLDEIGPVANQYNVWVHVDAAYAGSAFICPEYRYLMKGIETADSFNFNPHKWMLVNFDCSAMWLKEPYWIVNAFNVDPLYLKHDMQGSAPDYRHWQIPLGRRFRALKLWFVLRLYGVDNLQAHIRRHCGFAKQFEALCCADERFEIFGEVQMGLVCFKLKGSNELNEALLKRINGRGNIHLVPSKVNDVYFLRMAVCSRFTEASDIDYSWKEVSAAADELLAEQQNGFLSRGVHSSVKRAPGATAIAMANMDINEFREFGRAAIDFVADYLENIRDRDVLPSVEPGYLHDMLPGELQNEPEDWKTIMEDFKRCILPGLTHWQSPHFHAFYPSQTSYSSIVGETLAAGLGVVGFSWICSPVCTELEVIMMNWLGQLLNLPRSFLNCDEGNGGGIIQGSASESILVAVLAAREQAVRRLRDQHPELSEAEIRGRLVAYTSDQSNSAVEKSGILGAIKMRLLPADETGILRGSMFIRAVEEDVAKGLFPVICVATLGTTGTCAYDNLAEIGPYCNEHSIWLHIDAAYAGAALCLPEYTHIMKGAERADSLNFNLHKWMFVNFDCCAMWFKDAGSVTKSFSVDRIYLQHQFQGNSKAPDYRHWQIQLGRRFRSLKVWITLRTMGAEKIRNLIRFHIQLANRFEQYVRTDERFEVLCSTLALVCFRLKGDDARSKQLLENITKRKKIFMIPATYQGKFIIRFMICGIDPQMHDIEYAWDEVRTQADLLLGLDHNRNELKQLDAPSSQERSPVEPKLFEKSSEIGKITESLTGIVISNEKGQ</sequence>
<dbReference type="InterPro" id="IPR015424">
    <property type="entry name" value="PyrdxlP-dep_Trfase"/>
</dbReference>
<dbReference type="Proteomes" id="UP000075886">
    <property type="component" value="Unassembled WGS sequence"/>
</dbReference>
<reference evidence="13" key="1">
    <citation type="submission" date="2014-01" db="EMBL/GenBank/DDBJ databases">
        <title>The Genome Sequence of Anopheles farauti FAR1 (V2).</title>
        <authorList>
            <consortium name="The Broad Institute Genomics Platform"/>
            <person name="Neafsey D.E."/>
            <person name="Besansky N."/>
            <person name="Howell P."/>
            <person name="Walton C."/>
            <person name="Young S.K."/>
            <person name="Zeng Q."/>
            <person name="Gargeya S."/>
            <person name="Fitzgerald M."/>
            <person name="Haas B."/>
            <person name="Abouelleil A."/>
            <person name="Allen A.W."/>
            <person name="Alvarado L."/>
            <person name="Arachchi H.M."/>
            <person name="Berlin A.M."/>
            <person name="Chapman S.B."/>
            <person name="Gainer-Dewar J."/>
            <person name="Goldberg J."/>
            <person name="Griggs A."/>
            <person name="Gujja S."/>
            <person name="Hansen M."/>
            <person name="Howarth C."/>
            <person name="Imamovic A."/>
            <person name="Ireland A."/>
            <person name="Larimer J."/>
            <person name="McCowan C."/>
            <person name="Murphy C."/>
            <person name="Pearson M."/>
            <person name="Poon T.W."/>
            <person name="Priest M."/>
            <person name="Roberts A."/>
            <person name="Saif S."/>
            <person name="Shea T."/>
            <person name="Sisk P."/>
            <person name="Sykes S."/>
            <person name="Wortman J."/>
            <person name="Nusbaum C."/>
            <person name="Birren B."/>
        </authorList>
    </citation>
    <scope>NUCLEOTIDE SEQUENCE [LARGE SCALE GENOMIC DNA]</scope>
    <source>
        <strain evidence="13">FAR1</strain>
    </source>
</reference>
<protein>
    <recommendedName>
        <fullName evidence="9">Aromatic-L-amino-acid decarboxylase</fullName>
        <ecNumber evidence="8">4.1.1.28</ecNumber>
    </recommendedName>
    <alternativeName>
        <fullName evidence="10">DOPA decarboxylase</fullName>
    </alternativeName>
</protein>
<dbReference type="EC" id="4.1.1.28" evidence="8"/>